<keyword evidence="3" id="KW-1185">Reference proteome</keyword>
<reference evidence="2 3" key="1">
    <citation type="submission" date="2023-01" db="EMBL/GenBank/DDBJ databases">
        <title>Analysis of 21 Apiospora genomes using comparative genomics revels a genus with tremendous synthesis potential of carbohydrate active enzymes and secondary metabolites.</title>
        <authorList>
            <person name="Sorensen T."/>
        </authorList>
    </citation>
    <scope>NUCLEOTIDE SEQUENCE [LARGE SCALE GENOMIC DNA]</scope>
    <source>
        <strain evidence="2 3">CBS 20057</strain>
    </source>
</reference>
<evidence type="ECO:0000313" key="3">
    <source>
        <dbReference type="Proteomes" id="UP001396898"/>
    </source>
</evidence>
<dbReference type="Pfam" id="PF01906">
    <property type="entry name" value="YbjQ_1"/>
    <property type="match status" value="1"/>
</dbReference>
<dbReference type="InterPro" id="IPR002765">
    <property type="entry name" value="UPF0145_YbjQ-like"/>
</dbReference>
<dbReference type="Proteomes" id="UP001396898">
    <property type="component" value="Unassembled WGS sequence"/>
</dbReference>
<dbReference type="InterPro" id="IPR035439">
    <property type="entry name" value="UPF0145_dom_sf"/>
</dbReference>
<proteinExistence type="predicted"/>
<dbReference type="Gene3D" id="3.30.110.70">
    <property type="entry name" value="Hypothetical protein apc22750. Chain B"/>
    <property type="match status" value="1"/>
</dbReference>
<accession>A0ABR1S7U8</accession>
<feature type="region of interest" description="Disordered" evidence="1">
    <location>
        <begin position="1"/>
        <end position="20"/>
    </location>
</feature>
<organism evidence="2 3">
    <name type="scientific">Apiospora marii</name>
    <dbReference type="NCBI Taxonomy" id="335849"/>
    <lineage>
        <taxon>Eukaryota</taxon>
        <taxon>Fungi</taxon>
        <taxon>Dikarya</taxon>
        <taxon>Ascomycota</taxon>
        <taxon>Pezizomycotina</taxon>
        <taxon>Sordariomycetes</taxon>
        <taxon>Xylariomycetidae</taxon>
        <taxon>Amphisphaeriales</taxon>
        <taxon>Apiosporaceae</taxon>
        <taxon>Apiospora</taxon>
    </lineage>
</organism>
<dbReference type="SUPFAM" id="SSF117782">
    <property type="entry name" value="YbjQ-like"/>
    <property type="match status" value="1"/>
</dbReference>
<protein>
    <submittedName>
        <fullName evidence="2">Uncharacterized protein</fullName>
    </submittedName>
</protein>
<comment type="caution">
    <text evidence="2">The sequence shown here is derived from an EMBL/GenBank/DDBJ whole genome shotgun (WGS) entry which is preliminary data.</text>
</comment>
<evidence type="ECO:0000256" key="1">
    <source>
        <dbReference type="SAM" id="MobiDB-lite"/>
    </source>
</evidence>
<name>A0ABR1S7U8_9PEZI</name>
<dbReference type="EMBL" id="JAQQWI010000007">
    <property type="protein sequence ID" value="KAK8027920.1"/>
    <property type="molecule type" value="Genomic_DNA"/>
</dbReference>
<sequence>MSPSKKNDSEPTPVKIEAPQPQFRVLPETNNAMTTTLSELPGYKIVRTIGAVYGYSYTGSSGPFPRDSTVFKKTSEERTNKERGNQMYSCNNDALARITVETQARGGNAVIRLRHNVFCHGPYEKVFFTGTAAVVEKL</sequence>
<gene>
    <name evidence="2" type="ORF">PG991_004976</name>
</gene>
<evidence type="ECO:0000313" key="2">
    <source>
        <dbReference type="EMBL" id="KAK8027920.1"/>
    </source>
</evidence>